<keyword evidence="3" id="KW-0813">Transport</keyword>
<name>A0ABP3XMX4_9SPHN</name>
<dbReference type="RefSeq" id="WP_215353716.1">
    <property type="nucleotide sequence ID" value="NZ_BAAAFE010000010.1"/>
</dbReference>
<feature type="transmembrane region" description="Helical" evidence="7">
    <location>
        <begin position="72"/>
        <end position="93"/>
    </location>
</feature>
<dbReference type="EMBL" id="BAAAFE010000010">
    <property type="protein sequence ID" value="GAA0866877.1"/>
    <property type="molecule type" value="Genomic_DNA"/>
</dbReference>
<comment type="similarity">
    <text evidence="2">Belongs to the major facilitator superfamily.</text>
</comment>
<feature type="transmembrane region" description="Helical" evidence="7">
    <location>
        <begin position="134"/>
        <end position="154"/>
    </location>
</feature>
<proteinExistence type="inferred from homology"/>
<dbReference type="Gene3D" id="1.20.1250.20">
    <property type="entry name" value="MFS general substrate transporter like domains"/>
    <property type="match status" value="2"/>
</dbReference>
<gene>
    <name evidence="9" type="ORF">GCM10009115_32510</name>
</gene>
<evidence type="ECO:0000256" key="5">
    <source>
        <dbReference type="ARBA" id="ARBA00022989"/>
    </source>
</evidence>
<organism evidence="9 10">
    <name type="scientific">Sphingopyxis soli</name>
    <dbReference type="NCBI Taxonomy" id="592051"/>
    <lineage>
        <taxon>Bacteria</taxon>
        <taxon>Pseudomonadati</taxon>
        <taxon>Pseudomonadota</taxon>
        <taxon>Alphaproteobacteria</taxon>
        <taxon>Sphingomonadales</taxon>
        <taxon>Sphingomonadaceae</taxon>
        <taxon>Sphingopyxis</taxon>
    </lineage>
</organism>
<feature type="transmembrane region" description="Helical" evidence="7">
    <location>
        <begin position="392"/>
        <end position="411"/>
    </location>
</feature>
<evidence type="ECO:0000256" key="6">
    <source>
        <dbReference type="ARBA" id="ARBA00023136"/>
    </source>
</evidence>
<feature type="transmembrane region" description="Helical" evidence="7">
    <location>
        <begin position="99"/>
        <end position="122"/>
    </location>
</feature>
<feature type="transmembrane region" description="Helical" evidence="7">
    <location>
        <begin position="331"/>
        <end position="353"/>
    </location>
</feature>
<dbReference type="SUPFAM" id="SSF103473">
    <property type="entry name" value="MFS general substrate transporter"/>
    <property type="match status" value="1"/>
</dbReference>
<comment type="caution">
    <text evidence="9">The sequence shown here is derived from an EMBL/GenBank/DDBJ whole genome shotgun (WGS) entry which is preliminary data.</text>
</comment>
<accession>A0ABP3XMX4</accession>
<reference evidence="10" key="1">
    <citation type="journal article" date="2019" name="Int. J. Syst. Evol. Microbiol.">
        <title>The Global Catalogue of Microorganisms (GCM) 10K type strain sequencing project: providing services to taxonomists for standard genome sequencing and annotation.</title>
        <authorList>
            <consortium name="The Broad Institute Genomics Platform"/>
            <consortium name="The Broad Institute Genome Sequencing Center for Infectious Disease"/>
            <person name="Wu L."/>
            <person name="Ma J."/>
        </authorList>
    </citation>
    <scope>NUCLEOTIDE SEQUENCE [LARGE SCALE GENOMIC DNA]</scope>
    <source>
        <strain evidence="10">JCM 15910</strain>
    </source>
</reference>
<evidence type="ECO:0000256" key="1">
    <source>
        <dbReference type="ARBA" id="ARBA00004127"/>
    </source>
</evidence>
<dbReference type="InterPro" id="IPR011701">
    <property type="entry name" value="MFS"/>
</dbReference>
<dbReference type="Proteomes" id="UP001500738">
    <property type="component" value="Unassembled WGS sequence"/>
</dbReference>
<feature type="transmembrane region" description="Helical" evidence="7">
    <location>
        <begin position="365"/>
        <end position="386"/>
    </location>
</feature>
<dbReference type="PANTHER" id="PTHR23514">
    <property type="entry name" value="BYPASS OF STOP CODON PROTEIN 6"/>
    <property type="match status" value="1"/>
</dbReference>
<feature type="transmembrane region" description="Helical" evidence="7">
    <location>
        <begin position="292"/>
        <end position="311"/>
    </location>
</feature>
<feature type="transmembrane region" description="Helical" evidence="7">
    <location>
        <begin position="166"/>
        <end position="185"/>
    </location>
</feature>
<keyword evidence="5 7" id="KW-1133">Transmembrane helix</keyword>
<dbReference type="PANTHER" id="PTHR23514:SF3">
    <property type="entry name" value="BYPASS OF STOP CODON PROTEIN 6"/>
    <property type="match status" value="1"/>
</dbReference>
<dbReference type="PROSITE" id="PS50850">
    <property type="entry name" value="MFS"/>
    <property type="match status" value="1"/>
</dbReference>
<evidence type="ECO:0000256" key="7">
    <source>
        <dbReference type="SAM" id="Phobius"/>
    </source>
</evidence>
<sequence length="420" mass="44502">MARTRLIAALILTYVAFAMLLNSVGTVILQSISSFDVTKPQASTLEGFKDITIAVVSFVTASYLPRIGLRKALIGALALAVAACFIMPLFGSFNVARLHFALVGAAFAVAKVVVYSMIGLVTDDARKHASLTSLIEGMFMVGALSSYWVFSAFIDPAGLRWLDAYWVLGAITALALALLLTARAYEHRTHEGEDVAAREGAPLVAMLRLAALPLVAMLRLAALPLVLVFVACAFLFVVIEQGIQSWLPTFNNEVLHLPAQMSVQAASLFAACLAIGRFGAGAVMARFDWYPVLNVCLAALAALIILVLPLADGLTPGAIHGWGDAPVAGFLFPLIGIALAPVYPTIISVMLSAMPNRQHPSLMGLVVVFSALGGTTGSIITGQLFAHLDGRTAFTLMLVPTAALTVGLFVLRRRIRAVEA</sequence>
<dbReference type="Pfam" id="PF07690">
    <property type="entry name" value="MFS_1"/>
    <property type="match status" value="1"/>
</dbReference>
<dbReference type="InterPro" id="IPR036259">
    <property type="entry name" value="MFS_trans_sf"/>
</dbReference>
<keyword evidence="4 7" id="KW-0812">Transmembrane</keyword>
<feature type="transmembrane region" description="Helical" evidence="7">
    <location>
        <begin position="7"/>
        <end position="28"/>
    </location>
</feature>
<dbReference type="InterPro" id="IPR020846">
    <property type="entry name" value="MFS_dom"/>
</dbReference>
<evidence type="ECO:0000313" key="9">
    <source>
        <dbReference type="EMBL" id="GAA0866877.1"/>
    </source>
</evidence>
<evidence type="ECO:0000256" key="2">
    <source>
        <dbReference type="ARBA" id="ARBA00008335"/>
    </source>
</evidence>
<protein>
    <submittedName>
        <fullName evidence="9">MFS transporter</fullName>
    </submittedName>
</protein>
<evidence type="ECO:0000259" key="8">
    <source>
        <dbReference type="PROSITE" id="PS50850"/>
    </source>
</evidence>
<dbReference type="InterPro" id="IPR051788">
    <property type="entry name" value="MFS_Transporter"/>
</dbReference>
<evidence type="ECO:0000256" key="3">
    <source>
        <dbReference type="ARBA" id="ARBA00022448"/>
    </source>
</evidence>
<feature type="transmembrane region" description="Helical" evidence="7">
    <location>
        <begin position="48"/>
        <end position="65"/>
    </location>
</feature>
<evidence type="ECO:0000313" key="10">
    <source>
        <dbReference type="Proteomes" id="UP001500738"/>
    </source>
</evidence>
<comment type="subcellular location">
    <subcellularLocation>
        <location evidence="1">Endomembrane system</location>
        <topology evidence="1">Multi-pass membrane protein</topology>
    </subcellularLocation>
</comment>
<feature type="domain" description="Major facilitator superfamily (MFS) profile" evidence="8">
    <location>
        <begin position="6"/>
        <end position="416"/>
    </location>
</feature>
<evidence type="ECO:0000256" key="4">
    <source>
        <dbReference type="ARBA" id="ARBA00022692"/>
    </source>
</evidence>
<keyword evidence="6 7" id="KW-0472">Membrane</keyword>
<feature type="transmembrane region" description="Helical" evidence="7">
    <location>
        <begin position="206"/>
        <end position="239"/>
    </location>
</feature>
<keyword evidence="10" id="KW-1185">Reference proteome</keyword>
<feature type="transmembrane region" description="Helical" evidence="7">
    <location>
        <begin position="259"/>
        <end position="280"/>
    </location>
</feature>